<dbReference type="PRINTS" id="PR00101">
    <property type="entry name" value="ATCASE"/>
</dbReference>
<dbReference type="KEGG" id="lri:NCTC12151_00711"/>
<keyword evidence="1 4" id="KW-0808">Transferase</keyword>
<evidence type="ECO:0000256" key="2">
    <source>
        <dbReference type="SAM" id="MobiDB-lite"/>
    </source>
</evidence>
<organism evidence="4 5">
    <name type="scientific">Leminorella richardii</name>
    <dbReference type="NCBI Taxonomy" id="158841"/>
    <lineage>
        <taxon>Bacteria</taxon>
        <taxon>Pseudomonadati</taxon>
        <taxon>Pseudomonadota</taxon>
        <taxon>Gammaproteobacteria</taxon>
        <taxon>Enterobacterales</taxon>
        <taxon>Budviciaceae</taxon>
        <taxon>Leminorella</taxon>
    </lineage>
</organism>
<evidence type="ECO:0000313" key="4">
    <source>
        <dbReference type="EMBL" id="SQI36341.1"/>
    </source>
</evidence>
<evidence type="ECO:0000313" key="5">
    <source>
        <dbReference type="Proteomes" id="UP000249005"/>
    </source>
</evidence>
<dbReference type="Gene3D" id="3.40.50.1370">
    <property type="entry name" value="Aspartate/ornithine carbamoyltransferase"/>
    <property type="match status" value="2"/>
</dbReference>
<evidence type="ECO:0000259" key="3">
    <source>
        <dbReference type="Pfam" id="PF02729"/>
    </source>
</evidence>
<dbReference type="PRINTS" id="PR00100">
    <property type="entry name" value="AOTCASE"/>
</dbReference>
<dbReference type="NCBIfam" id="NF002032">
    <property type="entry name" value="PRK00856.1"/>
    <property type="match status" value="1"/>
</dbReference>
<dbReference type="InterPro" id="IPR036901">
    <property type="entry name" value="Asp/Orn_carbamoylTrfase_sf"/>
</dbReference>
<feature type="domain" description="Aspartate/ornithine carbamoyltransferase carbamoyl-P binding" evidence="3">
    <location>
        <begin position="4"/>
        <end position="148"/>
    </location>
</feature>
<dbReference type="InterPro" id="IPR006132">
    <property type="entry name" value="Asp/Orn_carbamoyltranf_P-bd"/>
</dbReference>
<dbReference type="PANTHER" id="PTHR45753:SF6">
    <property type="entry name" value="ASPARTATE CARBAMOYLTRANSFERASE"/>
    <property type="match status" value="1"/>
</dbReference>
<dbReference type="EC" id="2.1.3.2" evidence="4"/>
<dbReference type="PROSITE" id="PS00097">
    <property type="entry name" value="CARBAMOYLTRANSFERASE"/>
    <property type="match status" value="1"/>
</dbReference>
<protein>
    <submittedName>
        <fullName evidence="4">Aspartate carbamoyltransferase</fullName>
        <ecNumber evidence="4">2.1.3.2</ecNumber>
    </submittedName>
</protein>
<sequence>MRGQHILGLEHMSPLDIERVLDTAAEMKKLVGRQKNKKLSVLRGKAIVNVFFENSTRTRSSFELAGKYLGADVINIAASTSSVAKGESLRDTLLTVQAMGIDAIVMRHSAEGAAQYATRYVDAVVINAGDGAHEHPTQGLLDLLTIRQHHGKIAGKKVAIIGDILHSRVARSNVWGLLKLGAEVHLGGPKTMIPKEMVDMGGHHPSPGGRRYRRCRRGERFTHSA</sequence>
<dbReference type="SUPFAM" id="SSF53671">
    <property type="entry name" value="Aspartate/ornithine carbamoyltransferase"/>
    <property type="match status" value="1"/>
</dbReference>
<keyword evidence="5" id="KW-1185">Reference proteome</keyword>
<evidence type="ECO:0000256" key="1">
    <source>
        <dbReference type="ARBA" id="ARBA00022679"/>
    </source>
</evidence>
<dbReference type="GO" id="GO:0006520">
    <property type="term" value="P:amino acid metabolic process"/>
    <property type="evidence" value="ECO:0007669"/>
    <property type="project" value="InterPro"/>
</dbReference>
<dbReference type="Proteomes" id="UP000249005">
    <property type="component" value="Chromosome 1"/>
</dbReference>
<dbReference type="GO" id="GO:0005829">
    <property type="term" value="C:cytosol"/>
    <property type="evidence" value="ECO:0007669"/>
    <property type="project" value="TreeGrafter"/>
</dbReference>
<name>A0A2X4UBT9_9GAMM</name>
<dbReference type="InterPro" id="IPR006130">
    <property type="entry name" value="Asp/Orn_carbamoylTrfase"/>
</dbReference>
<reference evidence="4 5" key="1">
    <citation type="submission" date="2018-06" db="EMBL/GenBank/DDBJ databases">
        <authorList>
            <consortium name="Pathogen Informatics"/>
            <person name="Doyle S."/>
        </authorList>
    </citation>
    <scope>NUCLEOTIDE SEQUENCE [LARGE SCALE GENOMIC DNA]</scope>
    <source>
        <strain evidence="4 5">NCTC12151</strain>
    </source>
</reference>
<gene>
    <name evidence="4" type="primary">pyrB_1</name>
    <name evidence="4" type="ORF">NCTC12151_00711</name>
</gene>
<dbReference type="EMBL" id="LS483470">
    <property type="protein sequence ID" value="SQI36341.1"/>
    <property type="molecule type" value="Genomic_DNA"/>
</dbReference>
<dbReference type="Pfam" id="PF02729">
    <property type="entry name" value="OTCace_N"/>
    <property type="match status" value="1"/>
</dbReference>
<accession>A0A2X4UBT9</accession>
<dbReference type="AlphaFoldDB" id="A0A2X4UBT9"/>
<feature type="region of interest" description="Disordered" evidence="2">
    <location>
        <begin position="200"/>
        <end position="225"/>
    </location>
</feature>
<dbReference type="GO" id="GO:0004070">
    <property type="term" value="F:aspartate carbamoyltransferase activity"/>
    <property type="evidence" value="ECO:0007669"/>
    <property type="project" value="UniProtKB-EC"/>
</dbReference>
<dbReference type="PANTHER" id="PTHR45753">
    <property type="entry name" value="ORNITHINE CARBAMOYLTRANSFERASE, MITOCHONDRIAL"/>
    <property type="match status" value="1"/>
</dbReference>
<proteinExistence type="predicted"/>
<dbReference type="GO" id="GO:0016597">
    <property type="term" value="F:amino acid binding"/>
    <property type="evidence" value="ECO:0007669"/>
    <property type="project" value="InterPro"/>
</dbReference>